<proteinExistence type="predicted"/>
<comment type="caution">
    <text evidence="1">The sequence shown here is derived from an EMBL/GenBank/DDBJ whole genome shotgun (WGS) entry which is preliminary data.</text>
</comment>
<reference evidence="1" key="1">
    <citation type="submission" date="2020-11" db="EMBL/GenBank/DDBJ databases">
        <authorList>
            <consortium name="DOE Joint Genome Institute"/>
            <person name="Ahrendt S."/>
            <person name="Riley R."/>
            <person name="Andreopoulos W."/>
            <person name="Labutti K."/>
            <person name="Pangilinan J."/>
            <person name="Ruiz-Duenas F.J."/>
            <person name="Barrasa J.M."/>
            <person name="Sanchez-Garcia M."/>
            <person name="Camarero S."/>
            <person name="Miyauchi S."/>
            <person name="Serrano A."/>
            <person name="Linde D."/>
            <person name="Babiker R."/>
            <person name="Drula E."/>
            <person name="Ayuso-Fernandez I."/>
            <person name="Pacheco R."/>
            <person name="Padilla G."/>
            <person name="Ferreira P."/>
            <person name="Barriuso J."/>
            <person name="Kellner H."/>
            <person name="Castanera R."/>
            <person name="Alfaro M."/>
            <person name="Ramirez L."/>
            <person name="Pisabarro A.G."/>
            <person name="Kuo A."/>
            <person name="Tritt A."/>
            <person name="Lipzen A."/>
            <person name="He G."/>
            <person name="Yan M."/>
            <person name="Ng V."/>
            <person name="Cullen D."/>
            <person name="Martin F."/>
            <person name="Rosso M.-N."/>
            <person name="Henrissat B."/>
            <person name="Hibbett D."/>
            <person name="Martinez A.T."/>
            <person name="Grigoriev I.V."/>
        </authorList>
    </citation>
    <scope>NUCLEOTIDE SEQUENCE</scope>
    <source>
        <strain evidence="1">AH 40177</strain>
    </source>
</reference>
<keyword evidence="2" id="KW-1185">Reference proteome</keyword>
<dbReference type="SUPFAM" id="SSF52540">
    <property type="entry name" value="P-loop containing nucleoside triphosphate hydrolases"/>
    <property type="match status" value="1"/>
</dbReference>
<dbReference type="InterPro" id="IPR027417">
    <property type="entry name" value="P-loop_NTPase"/>
</dbReference>
<accession>A0A9P5PJ24</accession>
<dbReference type="Proteomes" id="UP000772434">
    <property type="component" value="Unassembled WGS sequence"/>
</dbReference>
<sequence>MYYASHGAEIPKQFQLQAALASKRGNSLVVAGTGFGKMHIMALLMLLEKSDSTRVFITISPLKRLQAMQACNLFSCKVWHKIQVTSFLAKYGINTVAVNQDTPQNKEYWKKNIYNGAINSSQIGTAQHLIYLQIAHDDFTWLDGPCRILCATSGESVGIDFSDVRITVNVGVVDESESDQRKGRGDRDQRGGLHVTLYETWVLDVKLEEFDDTTTPFHSDPNRPCTILRLGLNKREHVPRSGIAAILAPCIRQYKANYLSNSSLSCIDYRDFCCDGSAHINNQFRLQEHLPGTIYVAVAEPKPKPTKRKALDKPVANLQEQDTEDGVKICIPRHRTPLKERLLCWRRAEHERDPISGVVPEYMIIMDCDLATLCKIHLIYLHSPMDLVAALDEEVDGDFAVLWASGIYQVINAFDMAYPVQVCTNKRKRKT</sequence>
<evidence type="ECO:0008006" key="3">
    <source>
        <dbReference type="Google" id="ProtNLM"/>
    </source>
</evidence>
<dbReference type="EMBL" id="JADNRY010000144">
    <property type="protein sequence ID" value="KAF9063537.1"/>
    <property type="molecule type" value="Genomic_DNA"/>
</dbReference>
<gene>
    <name evidence="1" type="ORF">BDP27DRAFT_1426790</name>
</gene>
<evidence type="ECO:0000313" key="1">
    <source>
        <dbReference type="EMBL" id="KAF9063537.1"/>
    </source>
</evidence>
<organism evidence="1 2">
    <name type="scientific">Rhodocollybia butyracea</name>
    <dbReference type="NCBI Taxonomy" id="206335"/>
    <lineage>
        <taxon>Eukaryota</taxon>
        <taxon>Fungi</taxon>
        <taxon>Dikarya</taxon>
        <taxon>Basidiomycota</taxon>
        <taxon>Agaricomycotina</taxon>
        <taxon>Agaricomycetes</taxon>
        <taxon>Agaricomycetidae</taxon>
        <taxon>Agaricales</taxon>
        <taxon>Marasmiineae</taxon>
        <taxon>Omphalotaceae</taxon>
        <taxon>Rhodocollybia</taxon>
    </lineage>
</organism>
<dbReference type="Gene3D" id="3.40.50.300">
    <property type="entry name" value="P-loop containing nucleotide triphosphate hydrolases"/>
    <property type="match status" value="2"/>
</dbReference>
<name>A0A9P5PJ24_9AGAR</name>
<dbReference type="AlphaFoldDB" id="A0A9P5PJ24"/>
<protein>
    <recommendedName>
        <fullName evidence="3">Helicase C-terminal domain-containing protein</fullName>
    </recommendedName>
</protein>
<evidence type="ECO:0000313" key="2">
    <source>
        <dbReference type="Proteomes" id="UP000772434"/>
    </source>
</evidence>
<dbReference type="OrthoDB" id="5952536at2759"/>